<accession>A0A5J5NIW4</accession>
<name>A0A5J5NIW4_GOSBA</name>
<evidence type="ECO:0000256" key="1">
    <source>
        <dbReference type="SAM" id="Phobius"/>
    </source>
</evidence>
<dbReference type="EMBL" id="CM018227">
    <property type="protein sequence ID" value="KAB1994263.1"/>
    <property type="molecule type" value="Genomic_DNA"/>
</dbReference>
<reference evidence="3" key="1">
    <citation type="journal article" date="2020" name="Nat. Genet.">
        <title>Genomic diversifications of five Gossypium allopolyploid species and their impact on cotton improvement.</title>
        <authorList>
            <person name="Chen Z.J."/>
            <person name="Sreedasyam A."/>
            <person name="Ando A."/>
            <person name="Song Q."/>
            <person name="De Santiago L.M."/>
            <person name="Hulse-Kemp A.M."/>
            <person name="Ding M."/>
            <person name="Ye W."/>
            <person name="Kirkbride R.C."/>
            <person name="Jenkins J."/>
            <person name="Plott C."/>
            <person name="Lovell J."/>
            <person name="Lin Y.M."/>
            <person name="Vaughn R."/>
            <person name="Liu B."/>
            <person name="Simpson S."/>
            <person name="Scheffler B.E."/>
            <person name="Wen L."/>
            <person name="Saski C.A."/>
            <person name="Grover C.E."/>
            <person name="Hu G."/>
            <person name="Conover J.L."/>
            <person name="Carlson J.W."/>
            <person name="Shu S."/>
            <person name="Boston L.B."/>
            <person name="Williams M."/>
            <person name="Peterson D.G."/>
            <person name="McGee K."/>
            <person name="Jones D.C."/>
            <person name="Wendel J.F."/>
            <person name="Stelly D.M."/>
            <person name="Grimwood J."/>
            <person name="Schmutz J."/>
        </authorList>
    </citation>
    <scope>NUCLEOTIDE SEQUENCE [LARGE SCALE GENOMIC DNA]</scope>
    <source>
        <strain evidence="3">cv. 3-79</strain>
    </source>
</reference>
<feature type="transmembrane region" description="Helical" evidence="1">
    <location>
        <begin position="12"/>
        <end position="33"/>
    </location>
</feature>
<keyword evidence="1" id="KW-0812">Transmembrane</keyword>
<proteinExistence type="predicted"/>
<dbReference type="AlphaFoldDB" id="A0A5J5NIW4"/>
<dbReference type="Proteomes" id="UP000327439">
    <property type="component" value="Chromosome D13"/>
</dbReference>
<evidence type="ECO:0000313" key="3">
    <source>
        <dbReference type="Proteomes" id="UP000327439"/>
    </source>
</evidence>
<sequence length="42" mass="4642">MLLAIPPFFMGHVFLHCSLVVNLATLGTLTVLLDVNQLFRVS</sequence>
<protein>
    <submittedName>
        <fullName evidence="2">Uncharacterized protein</fullName>
    </submittedName>
</protein>
<evidence type="ECO:0000313" key="2">
    <source>
        <dbReference type="EMBL" id="KAB1994263.1"/>
    </source>
</evidence>
<keyword evidence="1" id="KW-1133">Transmembrane helix</keyword>
<gene>
    <name evidence="2" type="ORF">ES319_D13G088000v1</name>
</gene>
<keyword evidence="3" id="KW-1185">Reference proteome</keyword>
<keyword evidence="1" id="KW-0472">Membrane</keyword>
<organism evidence="2 3">
    <name type="scientific">Gossypium barbadense</name>
    <name type="common">Sea Island cotton</name>
    <name type="synonym">Hibiscus barbadensis</name>
    <dbReference type="NCBI Taxonomy" id="3634"/>
    <lineage>
        <taxon>Eukaryota</taxon>
        <taxon>Viridiplantae</taxon>
        <taxon>Streptophyta</taxon>
        <taxon>Embryophyta</taxon>
        <taxon>Tracheophyta</taxon>
        <taxon>Spermatophyta</taxon>
        <taxon>Magnoliopsida</taxon>
        <taxon>eudicotyledons</taxon>
        <taxon>Gunneridae</taxon>
        <taxon>Pentapetalae</taxon>
        <taxon>rosids</taxon>
        <taxon>malvids</taxon>
        <taxon>Malvales</taxon>
        <taxon>Malvaceae</taxon>
        <taxon>Malvoideae</taxon>
        <taxon>Gossypium</taxon>
    </lineage>
</organism>